<keyword evidence="1" id="KW-0863">Zinc-finger</keyword>
<dbReference type="Gene3D" id="4.10.60.10">
    <property type="entry name" value="Zinc finger, CCHC-type"/>
    <property type="match status" value="3"/>
</dbReference>
<dbReference type="AlphaFoldDB" id="A0A1Q3C6E8"/>
<reference evidence="6" key="1">
    <citation type="submission" date="2016-04" db="EMBL/GenBank/DDBJ databases">
        <title>Cephalotus genome sequencing.</title>
        <authorList>
            <person name="Fukushima K."/>
            <person name="Hasebe M."/>
            <person name="Fang X."/>
        </authorList>
    </citation>
    <scope>NUCLEOTIDE SEQUENCE [LARGE SCALE GENOMIC DNA]</scope>
    <source>
        <strain evidence="6">cv. St1</strain>
    </source>
</reference>
<feature type="region of interest" description="Disordered" evidence="3">
    <location>
        <begin position="214"/>
        <end position="248"/>
    </location>
</feature>
<evidence type="ECO:0000256" key="2">
    <source>
        <dbReference type="SAM" id="Coils"/>
    </source>
</evidence>
<evidence type="ECO:0000256" key="3">
    <source>
        <dbReference type="SAM" id="MobiDB-lite"/>
    </source>
</evidence>
<feature type="compositionally biased region" description="Acidic residues" evidence="3">
    <location>
        <begin position="239"/>
        <end position="248"/>
    </location>
</feature>
<accession>A0A1Q3C6E8</accession>
<keyword evidence="2" id="KW-0175">Coiled coil</keyword>
<keyword evidence="1" id="KW-0479">Metal-binding</keyword>
<evidence type="ECO:0000259" key="4">
    <source>
        <dbReference type="PROSITE" id="PS50158"/>
    </source>
</evidence>
<evidence type="ECO:0000256" key="1">
    <source>
        <dbReference type="PROSITE-ProRule" id="PRU00047"/>
    </source>
</evidence>
<dbReference type="SMART" id="SM00343">
    <property type="entry name" value="ZnF_C2HC"/>
    <property type="match status" value="4"/>
</dbReference>
<dbReference type="GO" id="GO:0003676">
    <property type="term" value="F:nucleic acid binding"/>
    <property type="evidence" value="ECO:0007669"/>
    <property type="project" value="InterPro"/>
</dbReference>
<evidence type="ECO:0000313" key="5">
    <source>
        <dbReference type="EMBL" id="GAV75789.1"/>
    </source>
</evidence>
<name>A0A1Q3C6E8_CEPFO</name>
<keyword evidence="1" id="KW-0862">Zinc</keyword>
<feature type="coiled-coil region" evidence="2">
    <location>
        <begin position="338"/>
        <end position="440"/>
    </location>
</feature>
<dbReference type="PANTHER" id="PTHR34676:SF27">
    <property type="entry name" value="ASPARTYL-TRNA SYNTHETASE"/>
    <property type="match status" value="1"/>
</dbReference>
<dbReference type="Proteomes" id="UP000187406">
    <property type="component" value="Unassembled WGS sequence"/>
</dbReference>
<proteinExistence type="predicted"/>
<dbReference type="PROSITE" id="PS50158">
    <property type="entry name" value="ZF_CCHC"/>
    <property type="match status" value="2"/>
</dbReference>
<dbReference type="InterPro" id="IPR036875">
    <property type="entry name" value="Znf_CCHC_sf"/>
</dbReference>
<feature type="domain" description="CCHC-type" evidence="4">
    <location>
        <begin position="526"/>
        <end position="539"/>
    </location>
</feature>
<dbReference type="EMBL" id="BDDD01001418">
    <property type="protein sequence ID" value="GAV75789.1"/>
    <property type="molecule type" value="Genomic_DNA"/>
</dbReference>
<keyword evidence="6" id="KW-1185">Reference proteome</keyword>
<feature type="domain" description="CCHC-type" evidence="4">
    <location>
        <begin position="291"/>
        <end position="306"/>
    </location>
</feature>
<organism evidence="5 6">
    <name type="scientific">Cephalotus follicularis</name>
    <name type="common">Albany pitcher plant</name>
    <dbReference type="NCBI Taxonomy" id="3775"/>
    <lineage>
        <taxon>Eukaryota</taxon>
        <taxon>Viridiplantae</taxon>
        <taxon>Streptophyta</taxon>
        <taxon>Embryophyta</taxon>
        <taxon>Tracheophyta</taxon>
        <taxon>Spermatophyta</taxon>
        <taxon>Magnoliopsida</taxon>
        <taxon>eudicotyledons</taxon>
        <taxon>Gunneridae</taxon>
        <taxon>Pentapetalae</taxon>
        <taxon>rosids</taxon>
        <taxon>fabids</taxon>
        <taxon>Oxalidales</taxon>
        <taxon>Cephalotaceae</taxon>
        <taxon>Cephalotus</taxon>
    </lineage>
</organism>
<dbReference type="InParanoid" id="A0A1Q3C6E8"/>
<comment type="caution">
    <text evidence="5">The sequence shown here is derived from an EMBL/GenBank/DDBJ whole genome shotgun (WGS) entry which is preliminary data.</text>
</comment>
<dbReference type="GO" id="GO:0008270">
    <property type="term" value="F:zinc ion binding"/>
    <property type="evidence" value="ECO:0007669"/>
    <property type="project" value="UniProtKB-KW"/>
</dbReference>
<evidence type="ECO:0000313" key="6">
    <source>
        <dbReference type="Proteomes" id="UP000187406"/>
    </source>
</evidence>
<feature type="compositionally biased region" description="Basic and acidic residues" evidence="3">
    <location>
        <begin position="214"/>
        <end position="224"/>
    </location>
</feature>
<protein>
    <submittedName>
        <fullName evidence="5">Zf-CCHC domain-containing protein/DUF4219 domain-containing protein/UBN2 domain-containing protein</fullName>
    </submittedName>
</protein>
<gene>
    <name evidence="5" type="ORF">CFOL_v3_19265</name>
</gene>
<dbReference type="PANTHER" id="PTHR34676">
    <property type="entry name" value="DUF4219 DOMAIN-CONTAINING PROTEIN-RELATED"/>
    <property type="match status" value="1"/>
</dbReference>
<dbReference type="InterPro" id="IPR001878">
    <property type="entry name" value="Znf_CCHC"/>
</dbReference>
<dbReference type="SUPFAM" id="SSF57756">
    <property type="entry name" value="Retrovirus zinc finger-like domains"/>
    <property type="match status" value="2"/>
</dbReference>
<dbReference type="Pfam" id="PF00098">
    <property type="entry name" value="zf-CCHC"/>
    <property type="match status" value="1"/>
</dbReference>
<sequence>MNSNVGESQNISIPPYFDGTNYSHWKAKMTIFIQSLDYNLWDLIVDGPNLPTVTLENGDVVSKPRNLYDDNDRKRVQINAKAKHIIICAINSNDFNIILSCVSAKEMWDRLEVTYEATNQVKEAKISMLVHDYEMFTMNENEDIKSMFSRFTNIINALQDLDKTYSNSEMVRKILRCLPRTWMPKVTSIEEVKNLNVHPLEDLLGSLMTHELSMQKKDDAEEKEKKKKKIVALKSSQTEDSEDDDDDDDEELAFITRRFKKFLSSKKKFGGRPNKKFHQKGEASKLEEIICFECNKPEHYKSDCPRLKKKDLLKKKKKAMIATWDDSDESSSDEDANKEVAQMALMALEDEEEEEESDEVTYDELILVVEKYSSMIASIKKNIKSLTNENDELKLAKEETSNEIEVDLLENEIAYLVKENKNLKEEIEALKKTFSKFSNSSERLENLLGMQKCVFDKAGLGYEEMNNVKLYQTFFDRKEKIEKEKVEMAKIKRKTMCDYCGKIGHTSFTYFHKKNAMFRKNLIRSCNFCGKHGHTSSQCYHRKNAINKKRMNVICTHCGKYGHAFSSCFHRRNNVHKRNIVVSCNICGNNGHTSSSCFYKENALNDLNFSRVKRSWVPKGTILTNPKGPKICWVPQTKI</sequence>
<dbReference type="Pfam" id="PF14223">
    <property type="entry name" value="Retrotran_gag_2"/>
    <property type="match status" value="1"/>
</dbReference>